<dbReference type="AlphaFoldDB" id="A0A9N9PQC8"/>
<keyword evidence="3" id="KW-1185">Reference proteome</keyword>
<sequence length="101" mass="10856">MRFTTTSILTLTLSTGTLAKWYGYCLDKNNNGALTIFNDAAGKEACEMHVNTGFGPKVCTDCVWRPRDGDGQCHSKDGLIESSAFDMFCRTAGAAGSMTSD</sequence>
<reference evidence="2" key="1">
    <citation type="submission" date="2021-07" db="EMBL/GenBank/DDBJ databases">
        <authorList>
            <person name="Durling M."/>
        </authorList>
    </citation>
    <scope>NUCLEOTIDE SEQUENCE</scope>
</reference>
<feature type="signal peptide" evidence="1">
    <location>
        <begin position="1"/>
        <end position="19"/>
    </location>
</feature>
<comment type="caution">
    <text evidence="2">The sequence shown here is derived from an EMBL/GenBank/DDBJ whole genome shotgun (WGS) entry which is preliminary data.</text>
</comment>
<gene>
    <name evidence="2" type="ORF">HYALB_00010188</name>
</gene>
<organism evidence="2 3">
    <name type="scientific">Hymenoscyphus albidus</name>
    <dbReference type="NCBI Taxonomy" id="595503"/>
    <lineage>
        <taxon>Eukaryota</taxon>
        <taxon>Fungi</taxon>
        <taxon>Dikarya</taxon>
        <taxon>Ascomycota</taxon>
        <taxon>Pezizomycotina</taxon>
        <taxon>Leotiomycetes</taxon>
        <taxon>Helotiales</taxon>
        <taxon>Helotiaceae</taxon>
        <taxon>Hymenoscyphus</taxon>
    </lineage>
</organism>
<feature type="chain" id="PRO_5040509303" description="Cyanovirin-N domain-containing protein" evidence="1">
    <location>
        <begin position="20"/>
        <end position="101"/>
    </location>
</feature>
<evidence type="ECO:0000313" key="3">
    <source>
        <dbReference type="Proteomes" id="UP000701801"/>
    </source>
</evidence>
<name>A0A9N9PQC8_9HELO</name>
<evidence type="ECO:0008006" key="4">
    <source>
        <dbReference type="Google" id="ProtNLM"/>
    </source>
</evidence>
<protein>
    <recommendedName>
        <fullName evidence="4">Cyanovirin-N domain-containing protein</fullName>
    </recommendedName>
</protein>
<evidence type="ECO:0000313" key="2">
    <source>
        <dbReference type="EMBL" id="CAG8971188.1"/>
    </source>
</evidence>
<dbReference type="EMBL" id="CAJVRM010000013">
    <property type="protein sequence ID" value="CAG8971188.1"/>
    <property type="molecule type" value="Genomic_DNA"/>
</dbReference>
<accession>A0A9N9PQC8</accession>
<evidence type="ECO:0000256" key="1">
    <source>
        <dbReference type="SAM" id="SignalP"/>
    </source>
</evidence>
<keyword evidence="1" id="KW-0732">Signal</keyword>
<dbReference type="Proteomes" id="UP000701801">
    <property type="component" value="Unassembled WGS sequence"/>
</dbReference>
<proteinExistence type="predicted"/>